<feature type="region of interest" description="Disordered" evidence="1">
    <location>
        <begin position="283"/>
        <end position="378"/>
    </location>
</feature>
<evidence type="ECO:0000313" key="4">
    <source>
        <dbReference type="EMBL" id="CAL4800212.1"/>
    </source>
</evidence>
<name>A0A9P1DNL6_9DINO</name>
<protein>
    <submittedName>
        <fullName evidence="4">Iron-binding zinc finger CDGSH type domain-containing protein</fullName>
    </submittedName>
</protein>
<reference evidence="3" key="2">
    <citation type="submission" date="2024-04" db="EMBL/GenBank/DDBJ databases">
        <authorList>
            <person name="Chen Y."/>
            <person name="Shah S."/>
            <person name="Dougan E. K."/>
            <person name="Thang M."/>
            <person name="Chan C."/>
        </authorList>
    </citation>
    <scope>NUCLEOTIDE SEQUENCE [LARGE SCALE GENOMIC DNA]</scope>
</reference>
<feature type="compositionally biased region" description="Basic and acidic residues" evidence="1">
    <location>
        <begin position="369"/>
        <end position="378"/>
    </location>
</feature>
<proteinExistence type="predicted"/>
<sequence length="1897" mass="211276">MPPPAAGSSGAEQPALSFSDLPLPHPLVKQMIAQYAKHIRKDGVYLGLGDLALFARQEEVAVLTHHWVEKTWGQPGPISLNQRLQNVTGDTSEFVDGSHSSKTWVVSFTSSTFARGSFFSLNHAMPLLHKEQIGDEWEKVTSATMTKMKGKLTKVKKKLEAWSEDSEDEALHESMVMRLEFLEQKNLFYQALISDGYFPVDVPGDGNCLLWSMACLRLGPGSLKKGPGEKEIAQMRKALATLWERKSDEVLCQKLFLSLGMQDELPKNILEACKVQLQALVGGSASGPSTPPRASNKRPPGELTDEMTPEKPGTLPKRVASSRAASFGKPPSTETSLLPAKRKDAPASDAADRDPEDSFTFGADLGPDDSFKIDSDDEKDKWRSCKSKTKSVSEKKIQAVGAYFTTIGLDWPLYQREHHRHAPMKKITNCKNGGFRSLKVKLLDPEAKLECTICAQMLEACKFDEVQMDRVITEWLQGTWAGHSSKLVPPPKKGADVQPEAAVNDAKAEKCECQGDSEDELIDARTVCMTYLQQLEGTFKPLPAGSFGRKCPLQCLVCTSPTWPTGQVLELSRWTVDCARHFVAQHCDSMKHQRALAKLQAGHIQVEHVDCQGLCVNDEERACHLYRFREEFRLWAVHSNFEGSAKHSYHLDKNKDAWFVKSYHCLGTVEKSHMDFQTCAKCLELGTSHGVARNAKRFARKYHVAQLLSARLFQGEKEAEELKNQVYQTEIYKSGDKRFTEILKQRVPNQQQWVRASFLCDGNATPELQRFIDVVVKPAISISTTSVPEQMVGVMGRYMSILTGSEASEQDVANMRIACSALAGELDQHPLVQGLALQARRLVEKKKRGITSLQGRRSLETDREAALIADAGLTLSLHAANLSLAREFGIAASHCRISLDMLPQHSLPMAALALNFENVLKENFMLIDQRYPKAPEAPRGVLARRFMMAFDCTYLTTTLSQLQLHSQRGMVGGMWFPDQMENSFLSLDNPIDMKKVLKASTMLEVIVWDPSLRRKLPIPIASLPVQHNFSGSGASHRGCYYMLRTIGKIMAQNNGTVKGLLFDAHGSHMYVRRCLHGQFDGLCREDFSDIEFFGDLVYEPVPEHGLPRFPISIAKYKNEVVWGLCGICPSTLYYGKFWCDMTGCREHNMPPAVLARECPMSDKLNAMFSNPWYFVVEDDGPLEDMRIPWSLKGAFLHNLFVGMNLVPLLHRDLPLASRCEIGVSGFVGLDLMRMLAEILGKKLGAPTGSTFMASQTTGNLQAACLSGILVAVTKDVHFNPWQFGQVRLSELPIEEHFSFCRRQSANSQLSARAFWQAAARVSLRNGKLLSQESAPKVTGEKPLTNAEFKVSCERGYRAALALAAFCSGYTESWIEETYKKWCESSDTITAGEDEMAEDELMEQCMAGQPAEPAGGEEDNECQKILEQTLTETPFVDPDEDGEPKVPHEDIELAFEKVTDKEDLEKLFHASQDDPHVSGSNKADLREKLPGTLLEAMTAPGDRFNALWRFVLRLRTACGGVDTKWLINARNARKSSKKLNWHQHNEMIIARARAEQETPQYRSRASRLTKWRELVIQAQRDLQLPAEAPDRIMPGNVVLFHLAGAKGNAGIELGFILTCWRGIKSPKVHAGEVNVNSCVAFRAVALDLVDQERSNEWFCESTSIAWVVRMESLVSILDVESCEQSSDGSDRVKITLSEASAAVLEKVPTLKKWTVSPPMTRGARLAAQKASEAEEGPKNKGKTTKTKTVKLHVKHPKVKKDKKSKPVIPIGDHTADSIRRNGKGRAAVADLMTAIIEADQKSFPASPAFHAAEGFCRMDFEGAKDITRAMVIENSPQAFESMYLYVKGSSAYGKAVWRHLCSVKQNLEKDEPKRGPFLRLVKEIAEYIQCAQKKAPSV</sequence>
<dbReference type="OrthoDB" id="10294767at2759"/>
<dbReference type="Proteomes" id="UP001152797">
    <property type="component" value="Unassembled WGS sequence"/>
</dbReference>
<comment type="caution">
    <text evidence="2">The sequence shown here is derived from an EMBL/GenBank/DDBJ whole genome shotgun (WGS) entry which is preliminary data.</text>
</comment>
<evidence type="ECO:0000313" key="3">
    <source>
        <dbReference type="EMBL" id="CAL1166275.1"/>
    </source>
</evidence>
<feature type="compositionally biased region" description="Basic and acidic residues" evidence="1">
    <location>
        <begin position="341"/>
        <end position="353"/>
    </location>
</feature>
<organism evidence="2">
    <name type="scientific">Cladocopium goreaui</name>
    <dbReference type="NCBI Taxonomy" id="2562237"/>
    <lineage>
        <taxon>Eukaryota</taxon>
        <taxon>Sar</taxon>
        <taxon>Alveolata</taxon>
        <taxon>Dinophyceae</taxon>
        <taxon>Suessiales</taxon>
        <taxon>Symbiodiniaceae</taxon>
        <taxon>Cladocopium</taxon>
    </lineage>
</organism>
<evidence type="ECO:0000256" key="1">
    <source>
        <dbReference type="SAM" id="MobiDB-lite"/>
    </source>
</evidence>
<dbReference type="EMBL" id="CAMXCT030005635">
    <property type="protein sequence ID" value="CAL4800212.1"/>
    <property type="molecule type" value="Genomic_DNA"/>
</dbReference>
<keyword evidence="5" id="KW-1185">Reference proteome</keyword>
<evidence type="ECO:0000313" key="5">
    <source>
        <dbReference type="Proteomes" id="UP001152797"/>
    </source>
</evidence>
<reference evidence="2" key="1">
    <citation type="submission" date="2022-10" db="EMBL/GenBank/DDBJ databases">
        <authorList>
            <person name="Chen Y."/>
            <person name="Dougan E. K."/>
            <person name="Chan C."/>
            <person name="Rhodes N."/>
            <person name="Thang M."/>
        </authorList>
    </citation>
    <scope>NUCLEOTIDE SEQUENCE</scope>
</reference>
<dbReference type="EMBL" id="CAMXCT010005635">
    <property type="protein sequence ID" value="CAI4012900.1"/>
    <property type="molecule type" value="Genomic_DNA"/>
</dbReference>
<dbReference type="EMBL" id="CAMXCT020005635">
    <property type="protein sequence ID" value="CAL1166275.1"/>
    <property type="molecule type" value="Genomic_DNA"/>
</dbReference>
<feature type="compositionally biased region" description="Basic residues" evidence="1">
    <location>
        <begin position="1738"/>
        <end position="1764"/>
    </location>
</feature>
<evidence type="ECO:0000313" key="2">
    <source>
        <dbReference type="EMBL" id="CAI4012900.1"/>
    </source>
</evidence>
<feature type="region of interest" description="Disordered" evidence="1">
    <location>
        <begin position="1723"/>
        <end position="1777"/>
    </location>
</feature>
<accession>A0A9P1DNL6</accession>
<gene>
    <name evidence="2" type="ORF">C1SCF055_LOCUS37923</name>
</gene>